<dbReference type="AlphaFoldDB" id="H5TES7"/>
<sequence length="38" mass="4264">MLNSKVSTAGSVISTHYNINFTAYLGRYEIHPFLAPSY</sequence>
<reference evidence="1 2" key="2">
    <citation type="journal article" date="2017" name="Antonie Van Leeuwenhoek">
        <title>Rhizobium rhizosphaerae sp. nov., a novel species isolated from rice rhizosphere.</title>
        <authorList>
            <person name="Zhao J.J."/>
            <person name="Zhang J."/>
            <person name="Zhang R.J."/>
            <person name="Zhang C.W."/>
            <person name="Yin H.Q."/>
            <person name="Zhang X.X."/>
        </authorList>
    </citation>
    <scope>NUCLEOTIDE SEQUENCE [LARGE SCALE GENOMIC DNA]</scope>
    <source>
        <strain evidence="1 2">ACAM 611</strain>
    </source>
</reference>
<protein>
    <submittedName>
        <fullName evidence="1">Uncharacterized protein</fullName>
    </submittedName>
</protein>
<evidence type="ECO:0000313" key="2">
    <source>
        <dbReference type="Proteomes" id="UP000053586"/>
    </source>
</evidence>
<keyword evidence="2" id="KW-1185">Reference proteome</keyword>
<gene>
    <name evidence="1" type="ORF">GPUN_2740</name>
</gene>
<proteinExistence type="predicted"/>
<name>H5TES7_9ALTE</name>
<accession>H5TES7</accession>
<evidence type="ECO:0000313" key="1">
    <source>
        <dbReference type="EMBL" id="GAB56854.1"/>
    </source>
</evidence>
<reference evidence="1 2" key="1">
    <citation type="journal article" date="2012" name="J. Bacteriol.">
        <title>Genome sequence of proteorhodopsin-containing sea ice bacterium Glaciecola punicea ACAM 611T.</title>
        <authorList>
            <person name="Qin Q.-L."/>
            <person name="Xie B.-B."/>
            <person name="Shu Y.-L."/>
            <person name="Rong J.-C."/>
            <person name="Zhao D.-L."/>
            <person name="Zhang X.-Y."/>
            <person name="Chen X.-L."/>
            <person name="Zhou B.-C."/>
            <person name="Zhanga Y.-Z."/>
        </authorList>
    </citation>
    <scope>NUCLEOTIDE SEQUENCE [LARGE SCALE GENOMIC DNA]</scope>
    <source>
        <strain evidence="1 2">ACAM 611</strain>
    </source>
</reference>
<dbReference type="EMBL" id="BAET01000033">
    <property type="protein sequence ID" value="GAB56854.1"/>
    <property type="molecule type" value="Genomic_DNA"/>
</dbReference>
<dbReference type="Proteomes" id="UP000053586">
    <property type="component" value="Unassembled WGS sequence"/>
</dbReference>
<comment type="caution">
    <text evidence="1">The sequence shown here is derived from an EMBL/GenBank/DDBJ whole genome shotgun (WGS) entry which is preliminary data.</text>
</comment>
<organism evidence="1 2">
    <name type="scientific">Glaciecola punicea ACAM 611</name>
    <dbReference type="NCBI Taxonomy" id="1121923"/>
    <lineage>
        <taxon>Bacteria</taxon>
        <taxon>Pseudomonadati</taxon>
        <taxon>Pseudomonadota</taxon>
        <taxon>Gammaproteobacteria</taxon>
        <taxon>Alteromonadales</taxon>
        <taxon>Alteromonadaceae</taxon>
        <taxon>Glaciecola</taxon>
    </lineage>
</organism>